<evidence type="ECO:0008006" key="3">
    <source>
        <dbReference type="Google" id="ProtNLM"/>
    </source>
</evidence>
<dbReference type="Proteomes" id="UP000799438">
    <property type="component" value="Unassembled WGS sequence"/>
</dbReference>
<evidence type="ECO:0000313" key="1">
    <source>
        <dbReference type="EMBL" id="KAF2135744.1"/>
    </source>
</evidence>
<gene>
    <name evidence="1" type="ORF">K452DRAFT_322869</name>
</gene>
<proteinExistence type="predicted"/>
<keyword evidence="2" id="KW-1185">Reference proteome</keyword>
<protein>
    <recommendedName>
        <fullName evidence="3">F-box domain-containing protein</fullName>
    </recommendedName>
</protein>
<dbReference type="OrthoDB" id="5279008at2759"/>
<dbReference type="AlphaFoldDB" id="A0A6A6AXR3"/>
<reference evidence="1" key="1">
    <citation type="journal article" date="2020" name="Stud. Mycol.">
        <title>101 Dothideomycetes genomes: a test case for predicting lifestyles and emergence of pathogens.</title>
        <authorList>
            <person name="Haridas S."/>
            <person name="Albert R."/>
            <person name="Binder M."/>
            <person name="Bloem J."/>
            <person name="Labutti K."/>
            <person name="Salamov A."/>
            <person name="Andreopoulos B."/>
            <person name="Baker S."/>
            <person name="Barry K."/>
            <person name="Bills G."/>
            <person name="Bluhm B."/>
            <person name="Cannon C."/>
            <person name="Castanera R."/>
            <person name="Culley D."/>
            <person name="Daum C."/>
            <person name="Ezra D."/>
            <person name="Gonzalez J."/>
            <person name="Henrissat B."/>
            <person name="Kuo A."/>
            <person name="Liang C."/>
            <person name="Lipzen A."/>
            <person name="Lutzoni F."/>
            <person name="Magnuson J."/>
            <person name="Mondo S."/>
            <person name="Nolan M."/>
            <person name="Ohm R."/>
            <person name="Pangilinan J."/>
            <person name="Park H.-J."/>
            <person name="Ramirez L."/>
            <person name="Alfaro M."/>
            <person name="Sun H."/>
            <person name="Tritt A."/>
            <person name="Yoshinaga Y."/>
            <person name="Zwiers L.-H."/>
            <person name="Turgeon B."/>
            <person name="Goodwin S."/>
            <person name="Spatafora J."/>
            <person name="Crous P."/>
            <person name="Grigoriev I."/>
        </authorList>
    </citation>
    <scope>NUCLEOTIDE SEQUENCE</scope>
    <source>
        <strain evidence="1">CBS 121167</strain>
    </source>
</reference>
<name>A0A6A6AXR3_9PEZI</name>
<evidence type="ECO:0000313" key="2">
    <source>
        <dbReference type="Proteomes" id="UP000799438"/>
    </source>
</evidence>
<dbReference type="GeneID" id="54302064"/>
<dbReference type="EMBL" id="ML995554">
    <property type="protein sequence ID" value="KAF2135744.1"/>
    <property type="molecule type" value="Genomic_DNA"/>
</dbReference>
<accession>A0A6A6AXR3</accession>
<sequence length="394" mass="44777">MSAALHLLPTELTEWICSDFEKNDLGSARLVCRQLATKLGPLFFRTCNFDTLTTDLSTDSLRQVEAISQHPLARQSVRELCITGPKDTDLGGRWHRSSAGCLKEPFPPAIDRLLRTLCVDSLPQCRSFRILYKGPDTTTHAHGVALTDVLALLLLHVSESGRLISAFTLGSYNKAYFTKAPNRLPESYPEVCFALEPDRMPEHLYRNPRFKEAWGKNLRDLDLNIAYRASSGENALIAELITSARSLETFSLQLSYLHPADELLALLRTFDTTWKPPLRRLNLRYFRTKRLDSNLLFMAHFGASLKSLSFEWLRAPKGSLKNLMFGLQRHFPCLDQVWMRSLVQEPEIPGRYVETNSLMYNGLKCHFKPPVEGVRKLTRAERGDPRNIEGITNA</sequence>
<dbReference type="RefSeq" id="XP_033391462.1">
    <property type="nucleotide sequence ID" value="XM_033544568.1"/>
</dbReference>
<organism evidence="1 2">
    <name type="scientific">Aplosporella prunicola CBS 121167</name>
    <dbReference type="NCBI Taxonomy" id="1176127"/>
    <lineage>
        <taxon>Eukaryota</taxon>
        <taxon>Fungi</taxon>
        <taxon>Dikarya</taxon>
        <taxon>Ascomycota</taxon>
        <taxon>Pezizomycotina</taxon>
        <taxon>Dothideomycetes</taxon>
        <taxon>Dothideomycetes incertae sedis</taxon>
        <taxon>Botryosphaeriales</taxon>
        <taxon>Aplosporellaceae</taxon>
        <taxon>Aplosporella</taxon>
    </lineage>
</organism>